<comment type="caution">
    <text evidence="1">The sequence shown here is derived from an EMBL/GenBank/DDBJ whole genome shotgun (WGS) entry which is preliminary data.</text>
</comment>
<protein>
    <recommendedName>
        <fullName evidence="3">Sushi domain-containing protein</fullName>
    </recommendedName>
</protein>
<organism evidence="1 2">
    <name type="scientific">Pristionchus fissidentatus</name>
    <dbReference type="NCBI Taxonomy" id="1538716"/>
    <lineage>
        <taxon>Eukaryota</taxon>
        <taxon>Metazoa</taxon>
        <taxon>Ecdysozoa</taxon>
        <taxon>Nematoda</taxon>
        <taxon>Chromadorea</taxon>
        <taxon>Rhabditida</taxon>
        <taxon>Rhabditina</taxon>
        <taxon>Diplogasteromorpha</taxon>
        <taxon>Diplogasteroidea</taxon>
        <taxon>Neodiplogasteridae</taxon>
        <taxon>Pristionchus</taxon>
    </lineage>
</organism>
<feature type="non-terminal residue" evidence="1">
    <location>
        <position position="1"/>
    </location>
</feature>
<proteinExistence type="predicted"/>
<name>A0AAV5V4U2_9BILA</name>
<reference evidence="1" key="1">
    <citation type="submission" date="2023-10" db="EMBL/GenBank/DDBJ databases">
        <title>Genome assembly of Pristionchus species.</title>
        <authorList>
            <person name="Yoshida K."/>
            <person name="Sommer R.J."/>
        </authorList>
    </citation>
    <scope>NUCLEOTIDE SEQUENCE</scope>
    <source>
        <strain evidence="1">RS5133</strain>
    </source>
</reference>
<dbReference type="EMBL" id="BTSY01000002">
    <property type="protein sequence ID" value="GMT13574.1"/>
    <property type="molecule type" value="Genomic_DNA"/>
</dbReference>
<keyword evidence="2" id="KW-1185">Reference proteome</keyword>
<feature type="non-terminal residue" evidence="1">
    <location>
        <position position="145"/>
    </location>
</feature>
<evidence type="ECO:0008006" key="3">
    <source>
        <dbReference type="Google" id="ProtNLM"/>
    </source>
</evidence>
<evidence type="ECO:0000313" key="2">
    <source>
        <dbReference type="Proteomes" id="UP001432322"/>
    </source>
</evidence>
<dbReference type="AlphaFoldDB" id="A0AAV5V4U2"/>
<dbReference type="Proteomes" id="UP001432322">
    <property type="component" value="Unassembled WGS sequence"/>
</dbReference>
<gene>
    <name evidence="1" type="ORF">PFISCL1PPCAC_4871</name>
</gene>
<accession>A0AAV5V4U2</accession>
<evidence type="ECO:0000313" key="1">
    <source>
        <dbReference type="EMBL" id="GMT13574.1"/>
    </source>
</evidence>
<sequence>CDCSYGSVPGASTNVCLGGNSVVSCLTGQINVTVGNVKYAFDKATCLDNEWYGSTCEGAIFMITETNPFFNCYDTVVPTTSACTFEDTGASLNLPLPVASCDNGVNLQVECDEKIFVKIGTGLTEYDRITCSDGKWYGMNCDGTL</sequence>